<organism evidence="1 2">
    <name type="scientific">Diploptera punctata</name>
    <name type="common">Pacific beetle cockroach</name>
    <dbReference type="NCBI Taxonomy" id="6984"/>
    <lineage>
        <taxon>Eukaryota</taxon>
        <taxon>Metazoa</taxon>
        <taxon>Ecdysozoa</taxon>
        <taxon>Arthropoda</taxon>
        <taxon>Hexapoda</taxon>
        <taxon>Insecta</taxon>
        <taxon>Pterygota</taxon>
        <taxon>Neoptera</taxon>
        <taxon>Polyneoptera</taxon>
        <taxon>Dictyoptera</taxon>
        <taxon>Blattodea</taxon>
        <taxon>Blaberoidea</taxon>
        <taxon>Blaberidae</taxon>
        <taxon>Diplopterinae</taxon>
        <taxon>Diploptera</taxon>
    </lineage>
</organism>
<evidence type="ECO:0000313" key="2">
    <source>
        <dbReference type="Proteomes" id="UP001233999"/>
    </source>
</evidence>
<feature type="non-terminal residue" evidence="1">
    <location>
        <position position="81"/>
    </location>
</feature>
<protein>
    <recommendedName>
        <fullName evidence="3">DUF4371 domain-containing protein</fullName>
    </recommendedName>
</protein>
<keyword evidence="2" id="KW-1185">Reference proteome</keyword>
<name>A0AAD8AC95_DIPPU</name>
<evidence type="ECO:0008006" key="3">
    <source>
        <dbReference type="Google" id="ProtNLM"/>
    </source>
</evidence>
<reference evidence="1" key="2">
    <citation type="submission" date="2023-05" db="EMBL/GenBank/DDBJ databases">
        <authorList>
            <person name="Fouks B."/>
        </authorList>
    </citation>
    <scope>NUCLEOTIDE SEQUENCE</scope>
    <source>
        <strain evidence="1">Stay&amp;Tobe</strain>
        <tissue evidence="1">Testes</tissue>
    </source>
</reference>
<comment type="caution">
    <text evidence="1">The sequence shown here is derived from an EMBL/GenBank/DDBJ whole genome shotgun (WGS) entry which is preliminary data.</text>
</comment>
<accession>A0AAD8AC95</accession>
<dbReference type="EMBL" id="JASPKZ010002320">
    <property type="protein sequence ID" value="KAJ9595667.1"/>
    <property type="molecule type" value="Genomic_DNA"/>
</dbReference>
<feature type="non-terminal residue" evidence="1">
    <location>
        <position position="1"/>
    </location>
</feature>
<evidence type="ECO:0000313" key="1">
    <source>
        <dbReference type="EMBL" id="KAJ9595667.1"/>
    </source>
</evidence>
<dbReference type="AlphaFoldDB" id="A0AAD8AC95"/>
<sequence>KSNLIQNDEATAIIVQLFHDFGCEKDLIAQSYDGASVMAKILENKWEEFEQKKRTSDETFDTKTKYRQITFGCEKFRQTSV</sequence>
<dbReference type="Proteomes" id="UP001233999">
    <property type="component" value="Unassembled WGS sequence"/>
</dbReference>
<reference evidence="1" key="1">
    <citation type="journal article" date="2023" name="IScience">
        <title>Live-bearing cockroach genome reveals convergent evolutionary mechanisms linked to viviparity in insects and beyond.</title>
        <authorList>
            <person name="Fouks B."/>
            <person name="Harrison M.C."/>
            <person name="Mikhailova A.A."/>
            <person name="Marchal E."/>
            <person name="English S."/>
            <person name="Carruthers M."/>
            <person name="Jennings E.C."/>
            <person name="Chiamaka E.L."/>
            <person name="Frigard R.A."/>
            <person name="Pippel M."/>
            <person name="Attardo G.M."/>
            <person name="Benoit J.B."/>
            <person name="Bornberg-Bauer E."/>
            <person name="Tobe S.S."/>
        </authorList>
    </citation>
    <scope>NUCLEOTIDE SEQUENCE</scope>
    <source>
        <strain evidence="1">Stay&amp;Tobe</strain>
    </source>
</reference>
<gene>
    <name evidence="1" type="ORF">L9F63_013133</name>
</gene>
<proteinExistence type="predicted"/>